<comment type="caution">
    <text evidence="1">The sequence shown here is derived from an EMBL/GenBank/DDBJ whole genome shotgun (WGS) entry which is preliminary data.</text>
</comment>
<protein>
    <submittedName>
        <fullName evidence="1">Uncharacterized protein</fullName>
    </submittedName>
</protein>
<organism evidence="1 2">
    <name type="scientific">Mucilaginibacter corticis</name>
    <dbReference type="NCBI Taxonomy" id="2597670"/>
    <lineage>
        <taxon>Bacteria</taxon>
        <taxon>Pseudomonadati</taxon>
        <taxon>Bacteroidota</taxon>
        <taxon>Sphingobacteriia</taxon>
        <taxon>Sphingobacteriales</taxon>
        <taxon>Sphingobacteriaceae</taxon>
        <taxon>Mucilaginibacter</taxon>
    </lineage>
</organism>
<keyword evidence="2" id="KW-1185">Reference proteome</keyword>
<sequence>METNQLNALLEVLEDIKSNTSDIYDVKNEIDTLGKAIRGIKQSLDENNELLRELIDAVYSIKD</sequence>
<gene>
    <name evidence="1" type="ORF">FO440_08240</name>
</gene>
<dbReference type="EMBL" id="VLPK01000001">
    <property type="protein sequence ID" value="TSJ44147.1"/>
    <property type="molecule type" value="Genomic_DNA"/>
</dbReference>
<name>A0A556MW56_9SPHI</name>
<evidence type="ECO:0000313" key="2">
    <source>
        <dbReference type="Proteomes" id="UP000318733"/>
    </source>
</evidence>
<dbReference type="RefSeq" id="WP_144247711.1">
    <property type="nucleotide sequence ID" value="NZ_VLPK01000001.1"/>
</dbReference>
<accession>A0A556MW56</accession>
<reference evidence="1 2" key="1">
    <citation type="submission" date="2019-07" db="EMBL/GenBank/DDBJ databases">
        <authorList>
            <person name="Huq M.A."/>
        </authorList>
    </citation>
    <scope>NUCLEOTIDE SEQUENCE [LARGE SCALE GENOMIC DNA]</scope>
    <source>
        <strain evidence="1 2">MAH-19</strain>
    </source>
</reference>
<dbReference type="AlphaFoldDB" id="A0A556MW56"/>
<proteinExistence type="predicted"/>
<dbReference type="Proteomes" id="UP000318733">
    <property type="component" value="Unassembled WGS sequence"/>
</dbReference>
<evidence type="ECO:0000313" key="1">
    <source>
        <dbReference type="EMBL" id="TSJ44147.1"/>
    </source>
</evidence>